<sequence>MSATAAPDAVRAAARVAAGAAESLTGRGLNASYRLVEAGVPYAVKVHCAERSGVVEATRIRRVDALLRGAPWYPPLLDLATVRGEDGRDHLVVVRPYVPGVASDDARAQMPDVMEVLAELTEGARDTVVDDALVGDYATPWLTDAERERARVAPLLTGAWTELGRAVDARLPSTLAGAARLTRAGAVVVHHGDLHGRNLITDGAGRFTVIDWDETGFSRRPADAAKALWLSCRQGRGDFVLDPAAVRDFLRALHGRVGVPYGQAADVARLGAVWFLPRREHIDLLTRRGAELGPWYLGWIGRFWARYAQNAALVAATAAELDAAVREGR</sequence>
<evidence type="ECO:0000313" key="3">
    <source>
        <dbReference type="Proteomes" id="UP001550210"/>
    </source>
</evidence>
<keyword evidence="3" id="KW-1185">Reference proteome</keyword>
<gene>
    <name evidence="2" type="ORF">ABZZ21_28490</name>
</gene>
<proteinExistence type="predicted"/>
<dbReference type="Gene3D" id="1.10.510.10">
    <property type="entry name" value="Transferase(Phosphotransferase) domain 1"/>
    <property type="match status" value="1"/>
</dbReference>
<accession>A0ABV2V556</accession>
<dbReference type="Proteomes" id="UP001550210">
    <property type="component" value="Unassembled WGS sequence"/>
</dbReference>
<dbReference type="Pfam" id="PF01636">
    <property type="entry name" value="APH"/>
    <property type="match status" value="1"/>
</dbReference>
<protein>
    <submittedName>
        <fullName evidence="2">Phosphotransferase</fullName>
    </submittedName>
</protein>
<dbReference type="InterPro" id="IPR011009">
    <property type="entry name" value="Kinase-like_dom_sf"/>
</dbReference>
<dbReference type="InterPro" id="IPR002575">
    <property type="entry name" value="Aminoglycoside_PTrfase"/>
</dbReference>
<dbReference type="SUPFAM" id="SSF56112">
    <property type="entry name" value="Protein kinase-like (PK-like)"/>
    <property type="match status" value="1"/>
</dbReference>
<comment type="caution">
    <text evidence="2">The sequence shown here is derived from an EMBL/GenBank/DDBJ whole genome shotgun (WGS) entry which is preliminary data.</text>
</comment>
<reference evidence="2 3" key="1">
    <citation type="submission" date="2024-06" db="EMBL/GenBank/DDBJ databases">
        <title>The Natural Products Discovery Center: Release of the First 8490 Sequenced Strains for Exploring Actinobacteria Biosynthetic Diversity.</title>
        <authorList>
            <person name="Kalkreuter E."/>
            <person name="Kautsar S.A."/>
            <person name="Yang D."/>
            <person name="Bader C.D."/>
            <person name="Teijaro C.N."/>
            <person name="Fluegel L."/>
            <person name="Davis C.M."/>
            <person name="Simpson J.R."/>
            <person name="Lauterbach L."/>
            <person name="Steele A.D."/>
            <person name="Gui C."/>
            <person name="Meng S."/>
            <person name="Li G."/>
            <person name="Viehrig K."/>
            <person name="Ye F."/>
            <person name="Su P."/>
            <person name="Kiefer A.F."/>
            <person name="Nichols A."/>
            <person name="Cepeda A.J."/>
            <person name="Yan W."/>
            <person name="Fan B."/>
            <person name="Jiang Y."/>
            <person name="Adhikari A."/>
            <person name="Zheng C.-J."/>
            <person name="Schuster L."/>
            <person name="Cowan T.M."/>
            <person name="Smanski M.J."/>
            <person name="Chevrette M.G."/>
            <person name="De Carvalho L.P.S."/>
            <person name="Shen B."/>
        </authorList>
    </citation>
    <scope>NUCLEOTIDE SEQUENCE [LARGE SCALE GENOMIC DNA]</scope>
    <source>
        <strain evidence="2 3">NPDC006434</strain>
    </source>
</reference>
<dbReference type="EMBL" id="JBEXPZ010000040">
    <property type="protein sequence ID" value="MET9848410.1"/>
    <property type="molecule type" value="Genomic_DNA"/>
</dbReference>
<name>A0ABV2V556_9ACTN</name>
<evidence type="ECO:0000259" key="1">
    <source>
        <dbReference type="Pfam" id="PF01636"/>
    </source>
</evidence>
<feature type="domain" description="Aminoglycoside phosphotransferase" evidence="1">
    <location>
        <begin position="29"/>
        <end position="240"/>
    </location>
</feature>
<evidence type="ECO:0000313" key="2">
    <source>
        <dbReference type="EMBL" id="MET9848410.1"/>
    </source>
</evidence>
<organism evidence="2 3">
    <name type="scientific">Streptomyces ossamyceticus</name>
    <dbReference type="NCBI Taxonomy" id="249581"/>
    <lineage>
        <taxon>Bacteria</taxon>
        <taxon>Bacillati</taxon>
        <taxon>Actinomycetota</taxon>
        <taxon>Actinomycetes</taxon>
        <taxon>Kitasatosporales</taxon>
        <taxon>Streptomycetaceae</taxon>
        <taxon>Streptomyces</taxon>
    </lineage>
</organism>
<dbReference type="RefSeq" id="WP_355400290.1">
    <property type="nucleotide sequence ID" value="NZ_JBEXPZ010000040.1"/>
</dbReference>